<name>A0A9W6LN34_9FUSO</name>
<sequence>MKSLDKVIKRIEEGFLDTPVEITLISTEFSIRRLIYITGVELRGGSLHLTTNKTNYASLLLDAVEEVHYYGPGSLVFITKKGATLTLRPAEDILKFE</sequence>
<evidence type="ECO:0000313" key="1">
    <source>
        <dbReference type="EMBL" id="GLI55490.1"/>
    </source>
</evidence>
<comment type="caution">
    <text evidence="1">The sequence shown here is derived from an EMBL/GenBank/DDBJ whole genome shotgun (WGS) entry which is preliminary data.</text>
</comment>
<organism evidence="1 2">
    <name type="scientific">Propionigenium maris DSM 9537</name>
    <dbReference type="NCBI Taxonomy" id="1123000"/>
    <lineage>
        <taxon>Bacteria</taxon>
        <taxon>Fusobacteriati</taxon>
        <taxon>Fusobacteriota</taxon>
        <taxon>Fusobacteriia</taxon>
        <taxon>Fusobacteriales</taxon>
        <taxon>Fusobacteriaceae</taxon>
        <taxon>Propionigenium</taxon>
    </lineage>
</organism>
<evidence type="ECO:0000313" key="2">
    <source>
        <dbReference type="Proteomes" id="UP001144471"/>
    </source>
</evidence>
<dbReference type="Proteomes" id="UP001144471">
    <property type="component" value="Unassembled WGS sequence"/>
</dbReference>
<dbReference type="AlphaFoldDB" id="A0A9W6LN34"/>
<keyword evidence="2" id="KW-1185">Reference proteome</keyword>
<accession>A0A9W6LN34</accession>
<gene>
    <name evidence="1" type="ORF">PM10SUCC1_10040</name>
</gene>
<reference evidence="1" key="1">
    <citation type="submission" date="2022-12" db="EMBL/GenBank/DDBJ databases">
        <title>Reference genome sequencing for broad-spectrum identification of bacterial and archaeal isolates by mass spectrometry.</title>
        <authorList>
            <person name="Sekiguchi Y."/>
            <person name="Tourlousse D.M."/>
        </authorList>
    </citation>
    <scope>NUCLEOTIDE SEQUENCE</scope>
    <source>
        <strain evidence="1">10succ1</strain>
    </source>
</reference>
<proteinExistence type="predicted"/>
<protein>
    <submittedName>
        <fullName evidence="1">Uncharacterized protein</fullName>
    </submittedName>
</protein>
<dbReference type="RefSeq" id="WP_281833990.1">
    <property type="nucleotide sequence ID" value="NZ_BSDY01000004.1"/>
</dbReference>
<dbReference type="EMBL" id="BSDY01000004">
    <property type="protein sequence ID" value="GLI55490.1"/>
    <property type="molecule type" value="Genomic_DNA"/>
</dbReference>